<dbReference type="PRINTS" id="PR01806">
    <property type="entry name" value="VIRFACTRMVIN"/>
</dbReference>
<feature type="transmembrane region" description="Helical" evidence="11">
    <location>
        <begin position="75"/>
        <end position="97"/>
    </location>
</feature>
<feature type="compositionally biased region" description="Polar residues" evidence="10">
    <location>
        <begin position="1"/>
        <end position="10"/>
    </location>
</feature>
<feature type="region of interest" description="Disordered" evidence="10">
    <location>
        <begin position="1"/>
        <end position="20"/>
    </location>
</feature>
<keyword evidence="7 11" id="KW-0472">Membrane</keyword>
<comment type="similarity">
    <text evidence="9">Belongs to the MurJ/MviN family.</text>
</comment>
<dbReference type="GO" id="GO:0009252">
    <property type="term" value="P:peptidoglycan biosynthetic process"/>
    <property type="evidence" value="ECO:0007669"/>
    <property type="project" value="UniProtKB-KW"/>
</dbReference>
<feature type="transmembrane region" description="Helical" evidence="11">
    <location>
        <begin position="295"/>
        <end position="316"/>
    </location>
</feature>
<feature type="transmembrane region" description="Helical" evidence="11">
    <location>
        <begin position="28"/>
        <end position="48"/>
    </location>
</feature>
<evidence type="ECO:0000256" key="5">
    <source>
        <dbReference type="ARBA" id="ARBA00022984"/>
    </source>
</evidence>
<feature type="transmembrane region" description="Helical" evidence="11">
    <location>
        <begin position="434"/>
        <end position="455"/>
    </location>
</feature>
<evidence type="ECO:0000256" key="2">
    <source>
        <dbReference type="ARBA" id="ARBA00022475"/>
    </source>
</evidence>
<feature type="transmembrane region" description="Helical" evidence="11">
    <location>
        <begin position="409"/>
        <end position="428"/>
    </location>
</feature>
<dbReference type="Proteomes" id="UP000305131">
    <property type="component" value="Unassembled WGS sequence"/>
</dbReference>
<evidence type="ECO:0000256" key="9">
    <source>
        <dbReference type="ARBA" id="ARBA00061532"/>
    </source>
</evidence>
<feature type="transmembrane region" description="Helical" evidence="11">
    <location>
        <begin position="484"/>
        <end position="506"/>
    </location>
</feature>
<keyword evidence="3 11" id="KW-0812">Transmembrane</keyword>
<dbReference type="InterPro" id="IPR004268">
    <property type="entry name" value="MurJ"/>
</dbReference>
<evidence type="ECO:0000256" key="3">
    <source>
        <dbReference type="ARBA" id="ARBA00022692"/>
    </source>
</evidence>
<evidence type="ECO:0000256" key="1">
    <source>
        <dbReference type="ARBA" id="ARBA00004651"/>
    </source>
</evidence>
<feature type="transmembrane region" description="Helical" evidence="11">
    <location>
        <begin position="109"/>
        <end position="131"/>
    </location>
</feature>
<feature type="transmembrane region" description="Helical" evidence="11">
    <location>
        <begin position="336"/>
        <end position="360"/>
    </location>
</feature>
<dbReference type="OrthoDB" id="9804143at2"/>
<accession>A0A6C1KI03</accession>
<proteinExistence type="inferred from homology"/>
<dbReference type="GO" id="GO:0008360">
    <property type="term" value="P:regulation of cell shape"/>
    <property type="evidence" value="ECO:0007669"/>
    <property type="project" value="UniProtKB-KW"/>
</dbReference>
<comment type="function">
    <text evidence="8">Involved in peptidoglycan biosynthesis. Transports lipid-linked peptidoglycan precursors from the inner to the outer leaflet of the cytoplasmic membrane.</text>
</comment>
<sequence length="557" mass="59028">MSPNGSNQKPGQEPSKEASRRSSQARTIGIASAIWGASIFLSRILGLVREQIIGRTLGASRQADLYFASFTLPDFLNYLLAAGALSIVFIPIFVKYLEAGDTRRGWEAFSVIANFIVVVGSLAIALMMVFARPLATLVAPGFTEAAEVDELVRLMRIILPAQFFHILGGLLSAALMAQDRHALPALAPLIYSGCIILGGLVGAYYPELGAEGFAWGVLAGSILGPFALPLFGCLKTHMRWHAALSLRSPDLHRYLLLSLPIMIGFSIVVVDEWIIKNQASFLAAGALAQLQYGRTLMKVPIGIFGMALGVASYPTISRLVAAGDVVEAYGVLSRAIRLMLVAILAAGVCLIVAGYEAVYLIWGMFGSRFTAADALETSRILALLTLGIGGWAAQSVISRGFYALGSTWLPTLVGTAVTFAMIPLYVVLRERFGAEGLAVASSTAILAYVFLLGWLQRRRFVKEAAARGAVLSAAPGMLSGVWRLSLAAVVAIGVGLALRMGLVAILPGNGVIAILVRGAVLCLAGIGVYAVAAWALGITELREVAQKVGRALRGRRS</sequence>
<feature type="transmembrane region" description="Helical" evidence="11">
    <location>
        <begin position="189"/>
        <end position="206"/>
    </location>
</feature>
<dbReference type="GO" id="GO:0015648">
    <property type="term" value="F:lipid-linked peptidoglycan transporter activity"/>
    <property type="evidence" value="ECO:0007669"/>
    <property type="project" value="TreeGrafter"/>
</dbReference>
<dbReference type="InterPro" id="IPR051050">
    <property type="entry name" value="Lipid_II_flippase_MurJ/MviN"/>
</dbReference>
<feature type="transmembrane region" description="Helical" evidence="11">
    <location>
        <begin position="380"/>
        <end position="397"/>
    </location>
</feature>
<evidence type="ECO:0000256" key="10">
    <source>
        <dbReference type="SAM" id="MobiDB-lite"/>
    </source>
</evidence>
<feature type="transmembrane region" description="Helical" evidence="11">
    <location>
        <begin position="157"/>
        <end position="177"/>
    </location>
</feature>
<feature type="transmembrane region" description="Helical" evidence="11">
    <location>
        <begin position="212"/>
        <end position="234"/>
    </location>
</feature>
<keyword evidence="6 11" id="KW-1133">Transmembrane helix</keyword>
<evidence type="ECO:0000256" key="4">
    <source>
        <dbReference type="ARBA" id="ARBA00022960"/>
    </source>
</evidence>
<gene>
    <name evidence="12" type="primary">murJ</name>
    <name evidence="12" type="ORF">FBQ73_13470</name>
</gene>
<dbReference type="AlphaFoldDB" id="A0A6C1KI03"/>
<comment type="caution">
    <text evidence="12">The sequence shown here is derived from an EMBL/GenBank/DDBJ whole genome shotgun (WGS) entry which is preliminary data.</text>
</comment>
<feature type="transmembrane region" description="Helical" evidence="11">
    <location>
        <begin position="512"/>
        <end position="537"/>
    </location>
</feature>
<protein>
    <submittedName>
        <fullName evidence="12">Murein biosynthesis integral membrane protein MurJ</fullName>
    </submittedName>
</protein>
<dbReference type="PANTHER" id="PTHR47019:SF1">
    <property type="entry name" value="LIPID II FLIPPASE MURJ"/>
    <property type="match status" value="1"/>
</dbReference>
<evidence type="ECO:0000313" key="13">
    <source>
        <dbReference type="Proteomes" id="UP000305131"/>
    </source>
</evidence>
<dbReference type="PANTHER" id="PTHR47019">
    <property type="entry name" value="LIPID II FLIPPASE MURJ"/>
    <property type="match status" value="1"/>
</dbReference>
<evidence type="ECO:0000256" key="7">
    <source>
        <dbReference type="ARBA" id="ARBA00023136"/>
    </source>
</evidence>
<evidence type="ECO:0000256" key="11">
    <source>
        <dbReference type="SAM" id="Phobius"/>
    </source>
</evidence>
<evidence type="ECO:0000313" key="12">
    <source>
        <dbReference type="EMBL" id="TLX42754.1"/>
    </source>
</evidence>
<evidence type="ECO:0000256" key="8">
    <source>
        <dbReference type="ARBA" id="ARBA00060041"/>
    </source>
</evidence>
<name>A0A6C1KI03_XANAU</name>
<evidence type="ECO:0000256" key="6">
    <source>
        <dbReference type="ARBA" id="ARBA00022989"/>
    </source>
</evidence>
<dbReference type="EMBL" id="VAUP01000028">
    <property type="protein sequence ID" value="TLX42754.1"/>
    <property type="molecule type" value="Genomic_DNA"/>
</dbReference>
<dbReference type="Pfam" id="PF03023">
    <property type="entry name" value="MurJ"/>
    <property type="match status" value="1"/>
</dbReference>
<keyword evidence="4" id="KW-0133">Cell shape</keyword>
<keyword evidence="5" id="KW-0573">Peptidoglycan synthesis</keyword>
<dbReference type="CDD" id="cd13123">
    <property type="entry name" value="MATE_MurJ_like"/>
    <property type="match status" value="1"/>
</dbReference>
<keyword evidence="2" id="KW-1003">Cell membrane</keyword>
<dbReference type="GO" id="GO:0005886">
    <property type="term" value="C:plasma membrane"/>
    <property type="evidence" value="ECO:0007669"/>
    <property type="project" value="UniProtKB-SubCell"/>
</dbReference>
<organism evidence="12 13">
    <name type="scientific">Xanthobacter autotrophicus</name>
    <dbReference type="NCBI Taxonomy" id="280"/>
    <lineage>
        <taxon>Bacteria</taxon>
        <taxon>Pseudomonadati</taxon>
        <taxon>Pseudomonadota</taxon>
        <taxon>Alphaproteobacteria</taxon>
        <taxon>Hyphomicrobiales</taxon>
        <taxon>Xanthobacteraceae</taxon>
        <taxon>Xanthobacter</taxon>
    </lineage>
</organism>
<feature type="transmembrane region" description="Helical" evidence="11">
    <location>
        <begin position="254"/>
        <end position="275"/>
    </location>
</feature>
<reference evidence="12 13" key="1">
    <citation type="submission" date="2019-05" db="EMBL/GenBank/DDBJ databases">
        <authorList>
            <person name="Zhou X."/>
        </authorList>
    </citation>
    <scope>NUCLEOTIDE SEQUENCE [LARGE SCALE GENOMIC DNA]</scope>
    <source>
        <strain evidence="12 13">DSM 432</strain>
    </source>
</reference>
<comment type="subcellular location">
    <subcellularLocation>
        <location evidence="1">Cell membrane</location>
        <topology evidence="1">Multi-pass membrane protein</topology>
    </subcellularLocation>
</comment>
<dbReference type="GO" id="GO:0034204">
    <property type="term" value="P:lipid translocation"/>
    <property type="evidence" value="ECO:0007669"/>
    <property type="project" value="TreeGrafter"/>
</dbReference>
<dbReference type="NCBIfam" id="TIGR01695">
    <property type="entry name" value="murJ_mviN"/>
    <property type="match status" value="1"/>
</dbReference>